<evidence type="ECO:0000256" key="5">
    <source>
        <dbReference type="ARBA" id="ARBA00022692"/>
    </source>
</evidence>
<dbReference type="SUPFAM" id="SSF144083">
    <property type="entry name" value="Magnesium transport protein CorA, transmembrane region"/>
    <property type="match status" value="1"/>
</dbReference>
<comment type="caution">
    <text evidence="10">The sequence shown here is derived from an EMBL/GenBank/DDBJ whole genome shotgun (WGS) entry which is preliminary data.</text>
</comment>
<evidence type="ECO:0000256" key="2">
    <source>
        <dbReference type="ARBA" id="ARBA00009765"/>
    </source>
</evidence>
<comment type="similarity">
    <text evidence="2">Belongs to the CorA metal ion transporter (MIT) (TC 1.A.35) family.</text>
</comment>
<evidence type="ECO:0000256" key="4">
    <source>
        <dbReference type="ARBA" id="ARBA00022475"/>
    </source>
</evidence>
<dbReference type="RefSeq" id="WP_256763005.1">
    <property type="nucleotide sequence ID" value="NZ_JANIGO010000001.1"/>
</dbReference>
<keyword evidence="3" id="KW-0813">Transport</keyword>
<evidence type="ECO:0000256" key="1">
    <source>
        <dbReference type="ARBA" id="ARBA00004651"/>
    </source>
</evidence>
<dbReference type="Pfam" id="PF01544">
    <property type="entry name" value="CorA"/>
    <property type="match status" value="1"/>
</dbReference>
<dbReference type="EMBL" id="JANIGO010000001">
    <property type="protein sequence ID" value="MCQ8895324.1"/>
    <property type="molecule type" value="Genomic_DNA"/>
</dbReference>
<dbReference type="PANTHER" id="PTHR46494">
    <property type="entry name" value="CORA FAMILY METAL ION TRANSPORTER (EUROFUNG)"/>
    <property type="match status" value="1"/>
</dbReference>
<keyword evidence="7 9" id="KW-0472">Membrane</keyword>
<comment type="subcellular location">
    <subcellularLocation>
        <location evidence="1">Cell membrane</location>
        <topology evidence="1">Multi-pass membrane protein</topology>
    </subcellularLocation>
</comment>
<organism evidence="10 11">
    <name type="scientific">Limnobacter humi</name>
    <dbReference type="NCBI Taxonomy" id="1778671"/>
    <lineage>
        <taxon>Bacteria</taxon>
        <taxon>Pseudomonadati</taxon>
        <taxon>Pseudomonadota</taxon>
        <taxon>Betaproteobacteria</taxon>
        <taxon>Burkholderiales</taxon>
        <taxon>Burkholderiaceae</taxon>
        <taxon>Limnobacter</taxon>
    </lineage>
</organism>
<keyword evidence="6 9" id="KW-1133">Transmembrane helix</keyword>
<protein>
    <submittedName>
        <fullName evidence="10">Magnesium transporter CorA family protein</fullName>
    </submittedName>
</protein>
<gene>
    <name evidence="10" type="ORF">NQT62_02575</name>
</gene>
<accession>A0ABT1WCS1</accession>
<keyword evidence="5 9" id="KW-0812">Transmembrane</keyword>
<dbReference type="Gene3D" id="1.20.58.340">
    <property type="entry name" value="Magnesium transport protein CorA, transmembrane region"/>
    <property type="match status" value="2"/>
</dbReference>
<feature type="transmembrane region" description="Helical" evidence="9">
    <location>
        <begin position="292"/>
        <end position="315"/>
    </location>
</feature>
<keyword evidence="8" id="KW-0175">Coiled coil</keyword>
<reference evidence="10 11" key="1">
    <citation type="submission" date="2022-07" db="EMBL/GenBank/DDBJ databases">
        <authorList>
            <person name="Xamxidin M."/>
            <person name="Wu M."/>
        </authorList>
    </citation>
    <scope>NUCLEOTIDE SEQUENCE [LARGE SCALE GENOMIC DNA]</scope>
    <source>
        <strain evidence="10 11">NBRC 111650</strain>
    </source>
</reference>
<name>A0ABT1WCS1_9BURK</name>
<feature type="transmembrane region" description="Helical" evidence="9">
    <location>
        <begin position="327"/>
        <end position="348"/>
    </location>
</feature>
<dbReference type="Proteomes" id="UP001204142">
    <property type="component" value="Unassembled WGS sequence"/>
</dbReference>
<proteinExistence type="inferred from homology"/>
<dbReference type="InterPro" id="IPR002523">
    <property type="entry name" value="MgTranspt_CorA/ZnTranspt_ZntB"/>
</dbReference>
<evidence type="ECO:0000256" key="9">
    <source>
        <dbReference type="SAM" id="Phobius"/>
    </source>
</evidence>
<evidence type="ECO:0000313" key="11">
    <source>
        <dbReference type="Proteomes" id="UP001204142"/>
    </source>
</evidence>
<dbReference type="CDD" id="cd12822">
    <property type="entry name" value="TmCorA-like"/>
    <property type="match status" value="1"/>
</dbReference>
<evidence type="ECO:0000256" key="8">
    <source>
        <dbReference type="SAM" id="Coils"/>
    </source>
</evidence>
<evidence type="ECO:0000256" key="3">
    <source>
        <dbReference type="ARBA" id="ARBA00022448"/>
    </source>
</evidence>
<dbReference type="InterPro" id="IPR045861">
    <property type="entry name" value="CorA_cytoplasmic_dom"/>
</dbReference>
<evidence type="ECO:0000256" key="6">
    <source>
        <dbReference type="ARBA" id="ARBA00022989"/>
    </source>
</evidence>
<keyword evidence="11" id="KW-1185">Reference proteome</keyword>
<dbReference type="Gene3D" id="3.30.460.20">
    <property type="entry name" value="CorA soluble domain-like"/>
    <property type="match status" value="1"/>
</dbReference>
<dbReference type="PANTHER" id="PTHR46494:SF1">
    <property type="entry name" value="CORA FAMILY METAL ION TRANSPORTER (EUROFUNG)"/>
    <property type="match status" value="1"/>
</dbReference>
<dbReference type="SUPFAM" id="SSF143865">
    <property type="entry name" value="CorA soluble domain-like"/>
    <property type="match status" value="1"/>
</dbReference>
<keyword evidence="4" id="KW-1003">Cell membrane</keyword>
<dbReference type="InterPro" id="IPR045863">
    <property type="entry name" value="CorA_TM1_TM2"/>
</dbReference>
<evidence type="ECO:0000313" key="10">
    <source>
        <dbReference type="EMBL" id="MCQ8895324.1"/>
    </source>
</evidence>
<feature type="coiled-coil region" evidence="8">
    <location>
        <begin position="211"/>
        <end position="238"/>
    </location>
</feature>
<sequence>MRWTLFTAQGPTPLSEAPSTLPQPGVDAEQPFLWLDTDLDEELSWLPAVEAITGLRIDELHVEDLGNPLHPSHHDRGEGYSRLILRTLSNRPLFDEAHRLSIKTRPSYFLVFDRLLVTHRARDSRTFQSAEHYLTQVREHQTGLTGRALPAAEQFLQFKKLPSSPEELATQLISNLVDRFLAFRVELSDRLERWQRDLLSPRKRFEDWNALLAARAELNKLESMAEDHHDALRDWSEDLEKRQSPSRAVLVNLADTQEHVKRLIKLADRLGANTEAAVQLHFSATAHKTNEIVTVLTMLSAVFMPLTLITGLFGMNFSNMPWLAEPWGFMACMGLMGLSTIASVVLIWHIRRQQHLKK</sequence>
<evidence type="ECO:0000256" key="7">
    <source>
        <dbReference type="ARBA" id="ARBA00023136"/>
    </source>
</evidence>